<dbReference type="GO" id="GO:0080041">
    <property type="term" value="F:ADP-ribose pyrophosphohydrolase activity"/>
    <property type="evidence" value="ECO:0007669"/>
    <property type="project" value="TreeGrafter"/>
</dbReference>
<dbReference type="PANTHER" id="PTHR11839">
    <property type="entry name" value="UDP/ADP-SUGAR PYROPHOSPHATASE"/>
    <property type="match status" value="1"/>
</dbReference>
<dbReference type="Gene3D" id="3.90.79.10">
    <property type="entry name" value="Nucleoside Triphosphate Pyrophosphohydrolase"/>
    <property type="match status" value="1"/>
</dbReference>
<evidence type="ECO:0000256" key="1">
    <source>
        <dbReference type="ARBA" id="ARBA00001946"/>
    </source>
</evidence>
<name>A0A1C7N1N5_9FUNG</name>
<dbReference type="AlphaFoldDB" id="A0A1C7N1N5"/>
<dbReference type="OrthoDB" id="10249920at2759"/>
<evidence type="ECO:0000259" key="3">
    <source>
        <dbReference type="PROSITE" id="PS51462"/>
    </source>
</evidence>
<dbReference type="Pfam" id="PF00293">
    <property type="entry name" value="NUDIX"/>
    <property type="match status" value="1"/>
</dbReference>
<sequence length="253" mass="27925">MSSSTAQTVSIANQSVVVKGCSNADEFNNILSFQPFKDWLSAFNKQQLERQNEFDVQSIEIQGIDYFGSGKIGFIKFKANVTFKETGKSAPGIVFMRGGAVSMLIILKAEGQKDKIILTLQPRIPVPHLSFPELPAGMLDGSGNFAGTAAKEIEEETGLVIKEDELIDMTEKAYGKQWRGIYTSAGGSDEFLRLFVCTKHLKKKQIDELEGKLTGLRDHGESITLKLVDLEDAWKLSPDAKLLSSLALYSRLQ</sequence>
<dbReference type="SUPFAM" id="SSF55811">
    <property type="entry name" value="Nudix"/>
    <property type="match status" value="1"/>
</dbReference>
<dbReference type="InterPro" id="IPR015797">
    <property type="entry name" value="NUDIX_hydrolase-like_dom_sf"/>
</dbReference>
<evidence type="ECO:0000313" key="5">
    <source>
        <dbReference type="Proteomes" id="UP000093000"/>
    </source>
</evidence>
<gene>
    <name evidence="4" type="primary">NUDT14</name>
    <name evidence="4" type="ORF">A0J61_09038</name>
</gene>
<dbReference type="PANTHER" id="PTHR11839:SF18">
    <property type="entry name" value="NUDIX HYDROLASE DOMAIN-CONTAINING PROTEIN"/>
    <property type="match status" value="1"/>
</dbReference>
<comment type="caution">
    <text evidence="4">The sequence shown here is derived from an EMBL/GenBank/DDBJ whole genome shotgun (WGS) entry which is preliminary data.</text>
</comment>
<keyword evidence="2 4" id="KW-0378">Hydrolase</keyword>
<dbReference type="GO" id="GO:0006753">
    <property type="term" value="P:nucleoside phosphate metabolic process"/>
    <property type="evidence" value="ECO:0007669"/>
    <property type="project" value="TreeGrafter"/>
</dbReference>
<dbReference type="PROSITE" id="PS51462">
    <property type="entry name" value="NUDIX"/>
    <property type="match status" value="1"/>
</dbReference>
<dbReference type="CDD" id="cd03424">
    <property type="entry name" value="NUDIX_ADPRase_Nudt5_UGPPase_Nudt14"/>
    <property type="match status" value="1"/>
</dbReference>
<organism evidence="4 5">
    <name type="scientific">Choanephora cucurbitarum</name>
    <dbReference type="NCBI Taxonomy" id="101091"/>
    <lineage>
        <taxon>Eukaryota</taxon>
        <taxon>Fungi</taxon>
        <taxon>Fungi incertae sedis</taxon>
        <taxon>Mucoromycota</taxon>
        <taxon>Mucoromycotina</taxon>
        <taxon>Mucoromycetes</taxon>
        <taxon>Mucorales</taxon>
        <taxon>Mucorineae</taxon>
        <taxon>Choanephoraceae</taxon>
        <taxon>Choanephoroideae</taxon>
        <taxon>Choanephora</taxon>
    </lineage>
</organism>
<evidence type="ECO:0000313" key="4">
    <source>
        <dbReference type="EMBL" id="OBZ82911.1"/>
    </source>
</evidence>
<comment type="cofactor">
    <cofactor evidence="1">
        <name>Mg(2+)</name>
        <dbReference type="ChEBI" id="CHEBI:18420"/>
    </cofactor>
</comment>
<dbReference type="InterPro" id="IPR000086">
    <property type="entry name" value="NUDIX_hydrolase_dom"/>
</dbReference>
<proteinExistence type="predicted"/>
<accession>A0A1C7N1N5</accession>
<reference evidence="4 5" key="1">
    <citation type="submission" date="2016-03" db="EMBL/GenBank/DDBJ databases">
        <title>Choanephora cucurbitarum.</title>
        <authorList>
            <person name="Min B."/>
            <person name="Park H."/>
            <person name="Park J.-H."/>
            <person name="Shin H.-D."/>
            <person name="Choi I.-G."/>
        </authorList>
    </citation>
    <scope>NUCLEOTIDE SEQUENCE [LARGE SCALE GENOMIC DNA]</scope>
    <source>
        <strain evidence="4 5">KUS-F28377</strain>
    </source>
</reference>
<dbReference type="STRING" id="101091.A0A1C7N1N5"/>
<dbReference type="GO" id="GO:0019693">
    <property type="term" value="P:ribose phosphate metabolic process"/>
    <property type="evidence" value="ECO:0007669"/>
    <property type="project" value="TreeGrafter"/>
</dbReference>
<evidence type="ECO:0000256" key="2">
    <source>
        <dbReference type="ARBA" id="ARBA00022801"/>
    </source>
</evidence>
<dbReference type="Proteomes" id="UP000093000">
    <property type="component" value="Unassembled WGS sequence"/>
</dbReference>
<protein>
    <submittedName>
        <fullName evidence="4">Nudix hydrolase 14, chloroplastic</fullName>
    </submittedName>
</protein>
<dbReference type="EMBL" id="LUGH01000759">
    <property type="protein sequence ID" value="OBZ82911.1"/>
    <property type="molecule type" value="Genomic_DNA"/>
</dbReference>
<feature type="domain" description="Nudix hydrolase" evidence="3">
    <location>
        <begin position="96"/>
        <end position="250"/>
    </location>
</feature>
<dbReference type="InParanoid" id="A0A1C7N1N5"/>
<keyword evidence="5" id="KW-1185">Reference proteome</keyword>
<dbReference type="GO" id="GO:0080042">
    <property type="term" value="F:ADP-glucose pyrophosphohydrolase activity"/>
    <property type="evidence" value="ECO:0007669"/>
    <property type="project" value="TreeGrafter"/>
</dbReference>